<dbReference type="InterPro" id="IPR027417">
    <property type="entry name" value="P-loop_NTPase"/>
</dbReference>
<evidence type="ECO:0000256" key="2">
    <source>
        <dbReference type="ARBA" id="ARBA00005417"/>
    </source>
</evidence>
<dbReference type="GO" id="GO:0005886">
    <property type="term" value="C:plasma membrane"/>
    <property type="evidence" value="ECO:0007669"/>
    <property type="project" value="UniProtKB-SubCell"/>
</dbReference>
<dbReference type="Pfam" id="PF08352">
    <property type="entry name" value="oligo_HPY"/>
    <property type="match status" value="1"/>
</dbReference>
<dbReference type="NCBIfam" id="NF008453">
    <property type="entry name" value="PRK11308.1"/>
    <property type="match status" value="2"/>
</dbReference>
<gene>
    <name evidence="10" type="ORF">IM660_18710</name>
</gene>
<proteinExistence type="inferred from homology"/>
<name>A0A7M1SU71_9MICO</name>
<dbReference type="CDD" id="cd03257">
    <property type="entry name" value="ABC_NikE_OppD_transporters"/>
    <property type="match status" value="2"/>
</dbReference>
<sequence>MRSEPLLRIDGLSVDFDGPPGRVQVTHDVDLHVGEAEVVAVVGESGSGKSVTAMSVLDLLPGNARRTGSIVFDGEDLLAAPPGRLRAIRGGSIGMIFQEPMTALNPVHSVGAALTEAILAHSTLTRTEVDARAVELLGLVHLPDPERMLARYPHQLSGGQRQRVMIAMAIAAEPRLLIADEPTTALDVTVQAGILDLLLELRDRLGMAVVLITHDMGVVADVADQVVVMQHGRVVESQPVHRLFESPGQEYTRELLAAVPGRTDHDGVPSPDEETELEPEAVGAQGAPHGPVLALSGARVEFRQGWRRPPVVAVGDVDLRVEHGEIVGLVGESGSGKSTLGRVALGLQRVRSGTVDVMGTDLATASRAELREVRRTTSMVFQDPGSSLNPRIPIGWSVTDPLRWSGIERRRSVLRERAAELLERVRLPGSWTDRYPHQLSGGQRQRVGIARAIATSPRFMVADEPTSALDVSVQASVLELLLEIQASMGFSCLFISHDLAVVEQIADRVVVLHQGQIVEQGATNEVLRAPSAAYTRRLVDAVPVPDPQRQRARRAERLLLARG</sequence>
<dbReference type="GO" id="GO:0016887">
    <property type="term" value="F:ATP hydrolysis activity"/>
    <property type="evidence" value="ECO:0007669"/>
    <property type="project" value="InterPro"/>
</dbReference>
<evidence type="ECO:0000256" key="3">
    <source>
        <dbReference type="ARBA" id="ARBA00022448"/>
    </source>
</evidence>
<dbReference type="EMBL" id="CP063169">
    <property type="protein sequence ID" value="QOR70587.1"/>
    <property type="molecule type" value="Genomic_DNA"/>
</dbReference>
<dbReference type="InterPro" id="IPR050388">
    <property type="entry name" value="ABC_Ni/Peptide_Import"/>
</dbReference>
<dbReference type="InterPro" id="IPR003439">
    <property type="entry name" value="ABC_transporter-like_ATP-bd"/>
</dbReference>
<dbReference type="InterPro" id="IPR017871">
    <property type="entry name" value="ABC_transporter-like_CS"/>
</dbReference>
<dbReference type="KEGG" id="halt:IM660_18710"/>
<dbReference type="Gene3D" id="3.40.50.300">
    <property type="entry name" value="P-loop containing nucleotide triphosphate hydrolases"/>
    <property type="match status" value="2"/>
</dbReference>
<dbReference type="Proteomes" id="UP000593758">
    <property type="component" value="Chromosome"/>
</dbReference>
<dbReference type="PANTHER" id="PTHR43297:SF2">
    <property type="entry name" value="DIPEPTIDE TRANSPORT ATP-BINDING PROTEIN DPPD"/>
    <property type="match status" value="1"/>
</dbReference>
<evidence type="ECO:0000256" key="5">
    <source>
        <dbReference type="ARBA" id="ARBA00022741"/>
    </source>
</evidence>
<keyword evidence="3" id="KW-0813">Transport</keyword>
<dbReference type="NCBIfam" id="NF007739">
    <property type="entry name" value="PRK10419.1"/>
    <property type="match status" value="2"/>
</dbReference>
<dbReference type="RefSeq" id="WP_193497262.1">
    <property type="nucleotide sequence ID" value="NZ_CP063169.1"/>
</dbReference>
<dbReference type="InterPro" id="IPR003593">
    <property type="entry name" value="AAA+_ATPase"/>
</dbReference>
<dbReference type="SUPFAM" id="SSF52540">
    <property type="entry name" value="P-loop containing nucleoside triphosphate hydrolases"/>
    <property type="match status" value="2"/>
</dbReference>
<keyword evidence="4" id="KW-1003">Cell membrane</keyword>
<evidence type="ECO:0000313" key="10">
    <source>
        <dbReference type="EMBL" id="QOR70587.1"/>
    </source>
</evidence>
<evidence type="ECO:0000256" key="1">
    <source>
        <dbReference type="ARBA" id="ARBA00004202"/>
    </source>
</evidence>
<dbReference type="Pfam" id="PF00005">
    <property type="entry name" value="ABC_tran"/>
    <property type="match status" value="2"/>
</dbReference>
<keyword evidence="11" id="KW-1185">Reference proteome</keyword>
<keyword evidence="5" id="KW-0547">Nucleotide-binding</keyword>
<organism evidence="10 11">
    <name type="scientific">Ruania alkalisoli</name>
    <dbReference type="NCBI Taxonomy" id="2779775"/>
    <lineage>
        <taxon>Bacteria</taxon>
        <taxon>Bacillati</taxon>
        <taxon>Actinomycetota</taxon>
        <taxon>Actinomycetes</taxon>
        <taxon>Micrococcales</taxon>
        <taxon>Ruaniaceae</taxon>
        <taxon>Ruania</taxon>
    </lineage>
</organism>
<evidence type="ECO:0000256" key="4">
    <source>
        <dbReference type="ARBA" id="ARBA00022475"/>
    </source>
</evidence>
<feature type="domain" description="ABC transporter" evidence="9">
    <location>
        <begin position="7"/>
        <end position="256"/>
    </location>
</feature>
<dbReference type="PROSITE" id="PS00211">
    <property type="entry name" value="ABC_TRANSPORTER_1"/>
    <property type="match status" value="2"/>
</dbReference>
<dbReference type="SMART" id="SM00382">
    <property type="entry name" value="AAA"/>
    <property type="match status" value="2"/>
</dbReference>
<keyword evidence="6 10" id="KW-0067">ATP-binding</keyword>
<dbReference type="InterPro" id="IPR013563">
    <property type="entry name" value="Oligopep_ABC_C"/>
</dbReference>
<evidence type="ECO:0000259" key="9">
    <source>
        <dbReference type="PROSITE" id="PS50893"/>
    </source>
</evidence>
<keyword evidence="7" id="KW-0472">Membrane</keyword>
<evidence type="ECO:0000313" key="11">
    <source>
        <dbReference type="Proteomes" id="UP000593758"/>
    </source>
</evidence>
<dbReference type="FunFam" id="3.40.50.300:FF:000016">
    <property type="entry name" value="Oligopeptide ABC transporter ATP-binding component"/>
    <property type="match status" value="1"/>
</dbReference>
<comment type="subcellular location">
    <subcellularLocation>
        <location evidence="1">Cell membrane</location>
        <topology evidence="1">Peripheral membrane protein</topology>
    </subcellularLocation>
</comment>
<dbReference type="AlphaFoldDB" id="A0A7M1SU71"/>
<dbReference type="PROSITE" id="PS50893">
    <property type="entry name" value="ABC_TRANSPORTER_2"/>
    <property type="match status" value="2"/>
</dbReference>
<accession>A0A7M1SU71</accession>
<dbReference type="GO" id="GO:0005524">
    <property type="term" value="F:ATP binding"/>
    <property type="evidence" value="ECO:0007669"/>
    <property type="project" value="UniProtKB-KW"/>
</dbReference>
<dbReference type="PANTHER" id="PTHR43297">
    <property type="entry name" value="OLIGOPEPTIDE TRANSPORT ATP-BINDING PROTEIN APPD"/>
    <property type="match status" value="1"/>
</dbReference>
<comment type="similarity">
    <text evidence="2">Belongs to the ABC transporter superfamily.</text>
</comment>
<evidence type="ECO:0000256" key="7">
    <source>
        <dbReference type="ARBA" id="ARBA00023136"/>
    </source>
</evidence>
<feature type="region of interest" description="Disordered" evidence="8">
    <location>
        <begin position="261"/>
        <end position="286"/>
    </location>
</feature>
<evidence type="ECO:0000256" key="8">
    <source>
        <dbReference type="SAM" id="MobiDB-lite"/>
    </source>
</evidence>
<dbReference type="GO" id="GO:0015833">
    <property type="term" value="P:peptide transport"/>
    <property type="evidence" value="ECO:0007669"/>
    <property type="project" value="InterPro"/>
</dbReference>
<evidence type="ECO:0000256" key="6">
    <source>
        <dbReference type="ARBA" id="ARBA00022840"/>
    </source>
</evidence>
<feature type="domain" description="ABC transporter" evidence="9">
    <location>
        <begin position="295"/>
        <end position="539"/>
    </location>
</feature>
<reference evidence="10 11" key="1">
    <citation type="submission" date="2020-10" db="EMBL/GenBank/DDBJ databases">
        <title>Haloactinobacterium sp. RN3S43, a bacterium isolated from saline soil.</title>
        <authorList>
            <person name="Sun J.-Q."/>
        </authorList>
    </citation>
    <scope>NUCLEOTIDE SEQUENCE [LARGE SCALE GENOMIC DNA]</scope>
    <source>
        <strain evidence="10 11">RN3S43</strain>
    </source>
</reference>
<protein>
    <submittedName>
        <fullName evidence="10">ABC transporter ATP-binding protein</fullName>
    </submittedName>
</protein>